<dbReference type="Proteomes" id="UP000012960">
    <property type="component" value="Unplaced"/>
</dbReference>
<keyword evidence="1" id="KW-0812">Transmembrane</keyword>
<keyword evidence="1" id="KW-0472">Membrane</keyword>
<dbReference type="AlphaFoldDB" id="A0A804KLN0"/>
<feature type="transmembrane region" description="Helical" evidence="1">
    <location>
        <begin position="6"/>
        <end position="23"/>
    </location>
</feature>
<name>A0A804KLN0_MUSAM</name>
<evidence type="ECO:0000256" key="1">
    <source>
        <dbReference type="SAM" id="Phobius"/>
    </source>
</evidence>
<proteinExistence type="predicted"/>
<evidence type="ECO:0000313" key="3">
    <source>
        <dbReference type="Proteomes" id="UP000012960"/>
    </source>
</evidence>
<organism evidence="2 3">
    <name type="scientific">Musa acuminata subsp. malaccensis</name>
    <name type="common">Wild banana</name>
    <name type="synonym">Musa malaccensis</name>
    <dbReference type="NCBI Taxonomy" id="214687"/>
    <lineage>
        <taxon>Eukaryota</taxon>
        <taxon>Viridiplantae</taxon>
        <taxon>Streptophyta</taxon>
        <taxon>Embryophyta</taxon>
        <taxon>Tracheophyta</taxon>
        <taxon>Spermatophyta</taxon>
        <taxon>Magnoliopsida</taxon>
        <taxon>Liliopsida</taxon>
        <taxon>Zingiberales</taxon>
        <taxon>Musaceae</taxon>
        <taxon>Musa</taxon>
    </lineage>
</organism>
<evidence type="ECO:0000313" key="2">
    <source>
        <dbReference type="EnsemblPlants" id="Ma09_p20120.1"/>
    </source>
</evidence>
<keyword evidence="3" id="KW-1185">Reference proteome</keyword>
<dbReference type="InParanoid" id="A0A804KLN0"/>
<sequence length="32" mass="3549">MIKGVIKGVVLLVVAVLISRINNRKMIEKISI</sequence>
<dbReference type="EnsemblPlants" id="Ma09_t20120.1">
    <property type="protein sequence ID" value="Ma09_p20120.1"/>
    <property type="gene ID" value="Ma09_g20120"/>
</dbReference>
<protein>
    <submittedName>
        <fullName evidence="2">Uncharacterized protein</fullName>
    </submittedName>
</protein>
<reference evidence="2" key="1">
    <citation type="submission" date="2021-05" db="UniProtKB">
        <authorList>
            <consortium name="EnsemblPlants"/>
        </authorList>
    </citation>
    <scope>IDENTIFICATION</scope>
    <source>
        <strain evidence="2">subsp. malaccensis</strain>
    </source>
</reference>
<accession>A0A804KLN0</accession>
<keyword evidence="1" id="KW-1133">Transmembrane helix</keyword>
<dbReference type="Gramene" id="Ma09_t20120.1">
    <property type="protein sequence ID" value="Ma09_p20120.1"/>
    <property type="gene ID" value="Ma09_g20120"/>
</dbReference>